<dbReference type="Proteomes" id="UP000642748">
    <property type="component" value="Unassembled WGS sequence"/>
</dbReference>
<protein>
    <submittedName>
        <fullName evidence="2">Fructosamine kinase</fullName>
    </submittedName>
</protein>
<name>A0A8J3QUK8_9ACTN</name>
<dbReference type="RefSeq" id="WP_203919970.1">
    <property type="nucleotide sequence ID" value="NZ_BONZ01000043.1"/>
</dbReference>
<evidence type="ECO:0000256" key="1">
    <source>
        <dbReference type="SAM" id="MobiDB-lite"/>
    </source>
</evidence>
<dbReference type="AlphaFoldDB" id="A0A8J3QUK8"/>
<comment type="caution">
    <text evidence="2">The sequence shown here is derived from an EMBL/GenBank/DDBJ whole genome shotgun (WGS) entry which is preliminary data.</text>
</comment>
<keyword evidence="3" id="KW-1185">Reference proteome</keyword>
<dbReference type="Gene3D" id="3.90.1200.10">
    <property type="match status" value="1"/>
</dbReference>
<dbReference type="SUPFAM" id="SSF56112">
    <property type="entry name" value="Protein kinase-like (PK-like)"/>
    <property type="match status" value="1"/>
</dbReference>
<sequence>MTDLPAVREALAAAGLTGAGPFDRSGSARLTPRDDPDQSPEMLAGGDNSTAWRVRRPDGSAVVVKAFGKPGGLDSTAAPDDLFEVEAQGLAALRIPGGFVIPDVLAVTPHALVLQSLLPRPHDDVGFWERAGHALAATHGVTDSCFGWHRDGWLGSLRQENGWHEDGHAFYATHRILRYLKESPVDAALTAEDRAGLHRICQRLPQLIPPAPATITHGDLAPANVMATPDGRPALIDPAVSFTWPEVDLSMLYWVGLAWPGARVPDRFFDAYAERRPIADGWRDRAPLLHLRELLSLIAHGDQRRDFVADVRHIIRVFR</sequence>
<dbReference type="PANTHER" id="PTHR12149:SF8">
    <property type="entry name" value="PROTEIN-RIBULOSAMINE 3-KINASE"/>
    <property type="match status" value="1"/>
</dbReference>
<accession>A0A8J3QUK8</accession>
<dbReference type="InterPro" id="IPR016477">
    <property type="entry name" value="Fructo-/Ketosamine-3-kinase"/>
</dbReference>
<dbReference type="EMBL" id="BONZ01000043">
    <property type="protein sequence ID" value="GIH16382.1"/>
    <property type="molecule type" value="Genomic_DNA"/>
</dbReference>
<reference evidence="2" key="1">
    <citation type="submission" date="2021-01" db="EMBL/GenBank/DDBJ databases">
        <title>Whole genome shotgun sequence of Rugosimonospora africana NBRC 104875.</title>
        <authorList>
            <person name="Komaki H."/>
            <person name="Tamura T."/>
        </authorList>
    </citation>
    <scope>NUCLEOTIDE SEQUENCE</scope>
    <source>
        <strain evidence="2">NBRC 104875</strain>
    </source>
</reference>
<dbReference type="Pfam" id="PF03881">
    <property type="entry name" value="Fructosamin_kin"/>
    <property type="match status" value="1"/>
</dbReference>
<feature type="region of interest" description="Disordered" evidence="1">
    <location>
        <begin position="17"/>
        <end position="51"/>
    </location>
</feature>
<organism evidence="2 3">
    <name type="scientific">Rugosimonospora africana</name>
    <dbReference type="NCBI Taxonomy" id="556532"/>
    <lineage>
        <taxon>Bacteria</taxon>
        <taxon>Bacillati</taxon>
        <taxon>Actinomycetota</taxon>
        <taxon>Actinomycetes</taxon>
        <taxon>Micromonosporales</taxon>
        <taxon>Micromonosporaceae</taxon>
        <taxon>Rugosimonospora</taxon>
    </lineage>
</organism>
<proteinExistence type="predicted"/>
<evidence type="ECO:0000313" key="3">
    <source>
        <dbReference type="Proteomes" id="UP000642748"/>
    </source>
</evidence>
<dbReference type="Gene3D" id="3.30.200.20">
    <property type="entry name" value="Phosphorylase Kinase, domain 1"/>
    <property type="match status" value="1"/>
</dbReference>
<dbReference type="PANTHER" id="PTHR12149">
    <property type="entry name" value="FRUCTOSAMINE 3 KINASE-RELATED PROTEIN"/>
    <property type="match status" value="1"/>
</dbReference>
<keyword evidence="2" id="KW-0808">Transferase</keyword>
<dbReference type="InterPro" id="IPR011009">
    <property type="entry name" value="Kinase-like_dom_sf"/>
</dbReference>
<evidence type="ECO:0000313" key="2">
    <source>
        <dbReference type="EMBL" id="GIH16382.1"/>
    </source>
</evidence>
<dbReference type="GO" id="GO:0016301">
    <property type="term" value="F:kinase activity"/>
    <property type="evidence" value="ECO:0007669"/>
    <property type="project" value="UniProtKB-KW"/>
</dbReference>
<gene>
    <name evidence="2" type="ORF">Raf01_45540</name>
</gene>
<keyword evidence="2" id="KW-0418">Kinase</keyword>